<evidence type="ECO:0000313" key="19">
    <source>
        <dbReference type="EMBL" id="CAD7641236.1"/>
    </source>
</evidence>
<evidence type="ECO:0000259" key="18">
    <source>
        <dbReference type="Pfam" id="PF02932"/>
    </source>
</evidence>
<dbReference type="EMBL" id="CAJPIZ010024952">
    <property type="protein sequence ID" value="CAG2118613.1"/>
    <property type="molecule type" value="Genomic_DNA"/>
</dbReference>
<dbReference type="GO" id="GO:0098655">
    <property type="term" value="P:monoatomic cation transmembrane transport"/>
    <property type="evidence" value="ECO:0007669"/>
    <property type="project" value="UniProtKB-ARBA"/>
</dbReference>
<dbReference type="GO" id="GO:0045211">
    <property type="term" value="C:postsynaptic membrane"/>
    <property type="evidence" value="ECO:0007669"/>
    <property type="project" value="UniProtKB-SubCell"/>
</dbReference>
<dbReference type="Gene3D" id="1.20.58.390">
    <property type="entry name" value="Neurotransmitter-gated ion-channel transmembrane domain"/>
    <property type="match status" value="1"/>
</dbReference>
<evidence type="ECO:0000256" key="14">
    <source>
        <dbReference type="ARBA" id="ARBA00023286"/>
    </source>
</evidence>
<keyword evidence="6 17" id="KW-1133">Transmembrane helix</keyword>
<evidence type="ECO:0000256" key="11">
    <source>
        <dbReference type="ARBA" id="ARBA00023170"/>
    </source>
</evidence>
<keyword evidence="9 17" id="KW-0472">Membrane</keyword>
<keyword evidence="20" id="KW-1185">Reference proteome</keyword>
<keyword evidence="2" id="KW-0813">Transport</keyword>
<organism evidence="19">
    <name type="scientific">Medioppia subpectinata</name>
    <dbReference type="NCBI Taxonomy" id="1979941"/>
    <lineage>
        <taxon>Eukaryota</taxon>
        <taxon>Metazoa</taxon>
        <taxon>Ecdysozoa</taxon>
        <taxon>Arthropoda</taxon>
        <taxon>Chelicerata</taxon>
        <taxon>Arachnida</taxon>
        <taxon>Acari</taxon>
        <taxon>Acariformes</taxon>
        <taxon>Sarcoptiformes</taxon>
        <taxon>Oribatida</taxon>
        <taxon>Brachypylina</taxon>
        <taxon>Oppioidea</taxon>
        <taxon>Oppiidae</taxon>
        <taxon>Medioppia</taxon>
    </lineage>
</organism>
<evidence type="ECO:0000256" key="12">
    <source>
        <dbReference type="ARBA" id="ARBA00023180"/>
    </source>
</evidence>
<keyword evidence="7" id="KW-0770">Synapse</keyword>
<evidence type="ECO:0000256" key="13">
    <source>
        <dbReference type="ARBA" id="ARBA00023257"/>
    </source>
</evidence>
<comment type="subcellular location">
    <subcellularLocation>
        <location evidence="16">Postsynaptic cell membrane</location>
        <topology evidence="16">Multi-pass membrane protein</topology>
    </subcellularLocation>
</comment>
<feature type="transmembrane region" description="Helical" evidence="17">
    <location>
        <begin position="37"/>
        <end position="57"/>
    </location>
</feature>
<evidence type="ECO:0000256" key="10">
    <source>
        <dbReference type="ARBA" id="ARBA00023157"/>
    </source>
</evidence>
<evidence type="ECO:0000256" key="3">
    <source>
        <dbReference type="ARBA" id="ARBA00022475"/>
    </source>
</evidence>
<dbReference type="InterPro" id="IPR038050">
    <property type="entry name" value="Neuro_actylchol_rec"/>
</dbReference>
<dbReference type="OrthoDB" id="5975154at2759"/>
<keyword evidence="10" id="KW-1015">Disulfide bond</keyword>
<dbReference type="Proteomes" id="UP000759131">
    <property type="component" value="Unassembled WGS sequence"/>
</dbReference>
<dbReference type="EMBL" id="OC879527">
    <property type="protein sequence ID" value="CAD7641236.1"/>
    <property type="molecule type" value="Genomic_DNA"/>
</dbReference>
<evidence type="ECO:0000256" key="7">
    <source>
        <dbReference type="ARBA" id="ARBA00023018"/>
    </source>
</evidence>
<comment type="similarity">
    <text evidence="1">Belongs to the ligand-gated ion channel (TC 1.A.9) family. Acetylcholine receptor (TC 1.A.9.1) subfamily.</text>
</comment>
<keyword evidence="11" id="KW-0675">Receptor</keyword>
<keyword evidence="14" id="KW-1071">Ligand-gated ion channel</keyword>
<gene>
    <name evidence="19" type="ORF">OSB1V03_LOCUS18564</name>
</gene>
<dbReference type="FunFam" id="1.20.58.390:FF:000022">
    <property type="entry name" value="Nicotinic acetylcholine receptor subunit alpha4"/>
    <property type="match status" value="1"/>
</dbReference>
<evidence type="ECO:0000256" key="17">
    <source>
        <dbReference type="SAM" id="Phobius"/>
    </source>
</evidence>
<evidence type="ECO:0000313" key="20">
    <source>
        <dbReference type="Proteomes" id="UP000759131"/>
    </source>
</evidence>
<evidence type="ECO:0000256" key="6">
    <source>
        <dbReference type="ARBA" id="ARBA00022989"/>
    </source>
</evidence>
<keyword evidence="4 17" id="KW-0812">Transmembrane</keyword>
<protein>
    <recommendedName>
        <fullName evidence="18">Neurotransmitter-gated ion-channel transmembrane domain-containing protein</fullName>
    </recommendedName>
</protein>
<evidence type="ECO:0000256" key="1">
    <source>
        <dbReference type="ARBA" id="ARBA00009237"/>
    </source>
</evidence>
<evidence type="ECO:0000256" key="16">
    <source>
        <dbReference type="ARBA" id="ARBA00034104"/>
    </source>
</evidence>
<feature type="non-terminal residue" evidence="19">
    <location>
        <position position="1"/>
    </location>
</feature>
<keyword evidence="13" id="KW-0628">Postsynaptic cell membrane</keyword>
<keyword evidence="5" id="KW-0732">Signal</keyword>
<keyword evidence="12" id="KW-0325">Glycoprotein</keyword>
<evidence type="ECO:0000256" key="5">
    <source>
        <dbReference type="ARBA" id="ARBA00022729"/>
    </source>
</evidence>
<keyword evidence="15" id="KW-0407">Ion channel</keyword>
<reference evidence="19" key="1">
    <citation type="submission" date="2020-11" db="EMBL/GenBank/DDBJ databases">
        <authorList>
            <person name="Tran Van P."/>
        </authorList>
    </citation>
    <scope>NUCLEOTIDE SEQUENCE</scope>
</reference>
<evidence type="ECO:0000256" key="4">
    <source>
        <dbReference type="ARBA" id="ARBA00022692"/>
    </source>
</evidence>
<feature type="domain" description="Neurotransmitter-gated ion-channel transmembrane" evidence="18">
    <location>
        <begin position="19"/>
        <end position="53"/>
    </location>
</feature>
<accession>A0A7R9LGT9</accession>
<dbReference type="InterPro" id="IPR036719">
    <property type="entry name" value="Neuro-gated_channel_TM_sf"/>
</dbReference>
<dbReference type="SUPFAM" id="SSF90112">
    <property type="entry name" value="Neurotransmitter-gated ion-channel transmembrane pore"/>
    <property type="match status" value="1"/>
</dbReference>
<name>A0A7R9LGT9_9ACAR</name>
<dbReference type="Pfam" id="PF02932">
    <property type="entry name" value="Neur_chan_memb"/>
    <property type="match status" value="1"/>
</dbReference>
<dbReference type="AlphaFoldDB" id="A0A7R9LGT9"/>
<proteinExistence type="inferred from homology"/>
<evidence type="ECO:0000256" key="8">
    <source>
        <dbReference type="ARBA" id="ARBA00023065"/>
    </source>
</evidence>
<evidence type="ECO:0000256" key="9">
    <source>
        <dbReference type="ARBA" id="ARBA00023136"/>
    </source>
</evidence>
<keyword evidence="8" id="KW-0406">Ion transport</keyword>
<evidence type="ECO:0000256" key="15">
    <source>
        <dbReference type="ARBA" id="ARBA00023303"/>
    </source>
</evidence>
<keyword evidence="3" id="KW-1003">Cell membrane</keyword>
<dbReference type="GO" id="GO:0007271">
    <property type="term" value="P:synaptic transmission, cholinergic"/>
    <property type="evidence" value="ECO:0007669"/>
    <property type="project" value="UniProtKB-ARBA"/>
</dbReference>
<evidence type="ECO:0000256" key="2">
    <source>
        <dbReference type="ARBA" id="ARBA00022448"/>
    </source>
</evidence>
<dbReference type="InterPro" id="IPR006029">
    <property type="entry name" value="Neurotrans-gated_channel_TM"/>
</dbReference>
<sequence length="84" mass="9695">DYHVPVLQFPVTPNQWDLTTQQVKEDWKYVAMVLDRLFLWIFTTAVLVGTCGIILHAPTLYDDRQPIDVKLSEVAQVILLRNKG</sequence>